<protein>
    <submittedName>
        <fullName evidence="1">Uncharacterized protein</fullName>
    </submittedName>
</protein>
<gene>
    <name evidence="1" type="ORF">L6164_004808</name>
</gene>
<evidence type="ECO:0000313" key="1">
    <source>
        <dbReference type="EMBL" id="KAI4350344.1"/>
    </source>
</evidence>
<comment type="caution">
    <text evidence="1">The sequence shown here is derived from an EMBL/GenBank/DDBJ whole genome shotgun (WGS) entry which is preliminary data.</text>
</comment>
<dbReference type="EMBL" id="CM039428">
    <property type="protein sequence ID" value="KAI4350344.1"/>
    <property type="molecule type" value="Genomic_DNA"/>
</dbReference>
<dbReference type="Proteomes" id="UP000828941">
    <property type="component" value="Chromosome 3"/>
</dbReference>
<keyword evidence="2" id="KW-1185">Reference proteome</keyword>
<name>A0ACB9PR96_BAUVA</name>
<organism evidence="1 2">
    <name type="scientific">Bauhinia variegata</name>
    <name type="common">Purple orchid tree</name>
    <name type="synonym">Phanera variegata</name>
    <dbReference type="NCBI Taxonomy" id="167791"/>
    <lineage>
        <taxon>Eukaryota</taxon>
        <taxon>Viridiplantae</taxon>
        <taxon>Streptophyta</taxon>
        <taxon>Embryophyta</taxon>
        <taxon>Tracheophyta</taxon>
        <taxon>Spermatophyta</taxon>
        <taxon>Magnoliopsida</taxon>
        <taxon>eudicotyledons</taxon>
        <taxon>Gunneridae</taxon>
        <taxon>Pentapetalae</taxon>
        <taxon>rosids</taxon>
        <taxon>fabids</taxon>
        <taxon>Fabales</taxon>
        <taxon>Fabaceae</taxon>
        <taxon>Cercidoideae</taxon>
        <taxon>Cercideae</taxon>
        <taxon>Bauhiniinae</taxon>
        <taxon>Bauhinia</taxon>
    </lineage>
</organism>
<sequence>MNGNLIWVQILSTSQLDQGSNEPDSGPPINDNMGIGYTNAETTQLNLVSCTSSNGHSYYTIINAGNKIVESLTWCKVGVISHFCFRVSFKKQDTRPSTLNLRKRPAIGQ</sequence>
<proteinExistence type="predicted"/>
<accession>A0ACB9PR96</accession>
<evidence type="ECO:0000313" key="2">
    <source>
        <dbReference type="Proteomes" id="UP000828941"/>
    </source>
</evidence>
<reference evidence="1 2" key="1">
    <citation type="journal article" date="2022" name="DNA Res.">
        <title>Chromosomal-level genome assembly of the orchid tree Bauhinia variegata (Leguminosae; Cercidoideae) supports the allotetraploid origin hypothesis of Bauhinia.</title>
        <authorList>
            <person name="Zhong Y."/>
            <person name="Chen Y."/>
            <person name="Zheng D."/>
            <person name="Pang J."/>
            <person name="Liu Y."/>
            <person name="Luo S."/>
            <person name="Meng S."/>
            <person name="Qian L."/>
            <person name="Wei D."/>
            <person name="Dai S."/>
            <person name="Zhou R."/>
        </authorList>
    </citation>
    <scope>NUCLEOTIDE SEQUENCE [LARGE SCALE GENOMIC DNA]</scope>
    <source>
        <strain evidence="1">BV-YZ2020</strain>
    </source>
</reference>